<evidence type="ECO:0000256" key="1">
    <source>
        <dbReference type="SAM" id="MobiDB-lite"/>
    </source>
</evidence>
<proteinExistence type="predicted"/>
<accession>A0A4Y2N289</accession>
<dbReference type="EMBL" id="BGPR01008167">
    <property type="protein sequence ID" value="GBN31976.1"/>
    <property type="molecule type" value="Genomic_DNA"/>
</dbReference>
<sequence length="120" mass="13574">MSLMASALGNPSVRKPTCFLCFHYPESGIPNTKRKTIGCGRKIKCKKVKPLAPPIFSVANRSFREWEYIRGACPSSSSFEKRSPGKRAQPVTFFRESFQRARAKRRKQSETPHTHSSDLA</sequence>
<dbReference type="AlphaFoldDB" id="A0A4Y2N289"/>
<dbReference type="Proteomes" id="UP000499080">
    <property type="component" value="Unassembled WGS sequence"/>
</dbReference>
<feature type="compositionally biased region" description="Basic and acidic residues" evidence="1">
    <location>
        <begin position="108"/>
        <end position="120"/>
    </location>
</feature>
<comment type="caution">
    <text evidence="2">The sequence shown here is derived from an EMBL/GenBank/DDBJ whole genome shotgun (WGS) entry which is preliminary data.</text>
</comment>
<organism evidence="2 3">
    <name type="scientific">Araneus ventricosus</name>
    <name type="common">Orbweaver spider</name>
    <name type="synonym">Epeira ventricosa</name>
    <dbReference type="NCBI Taxonomy" id="182803"/>
    <lineage>
        <taxon>Eukaryota</taxon>
        <taxon>Metazoa</taxon>
        <taxon>Ecdysozoa</taxon>
        <taxon>Arthropoda</taxon>
        <taxon>Chelicerata</taxon>
        <taxon>Arachnida</taxon>
        <taxon>Araneae</taxon>
        <taxon>Araneomorphae</taxon>
        <taxon>Entelegynae</taxon>
        <taxon>Araneoidea</taxon>
        <taxon>Araneidae</taxon>
        <taxon>Araneus</taxon>
    </lineage>
</organism>
<feature type="region of interest" description="Disordered" evidence="1">
    <location>
        <begin position="75"/>
        <end position="120"/>
    </location>
</feature>
<name>A0A4Y2N289_ARAVE</name>
<keyword evidence="3" id="KW-1185">Reference proteome</keyword>
<gene>
    <name evidence="2" type="ORF">AVEN_48599_1</name>
</gene>
<reference evidence="2 3" key="1">
    <citation type="journal article" date="2019" name="Sci. Rep.">
        <title>Orb-weaving spider Araneus ventricosus genome elucidates the spidroin gene catalogue.</title>
        <authorList>
            <person name="Kono N."/>
            <person name="Nakamura H."/>
            <person name="Ohtoshi R."/>
            <person name="Moran D.A.P."/>
            <person name="Shinohara A."/>
            <person name="Yoshida Y."/>
            <person name="Fujiwara M."/>
            <person name="Mori M."/>
            <person name="Tomita M."/>
            <person name="Arakawa K."/>
        </authorList>
    </citation>
    <scope>NUCLEOTIDE SEQUENCE [LARGE SCALE GENOMIC DNA]</scope>
</reference>
<evidence type="ECO:0000313" key="2">
    <source>
        <dbReference type="EMBL" id="GBN31976.1"/>
    </source>
</evidence>
<protein>
    <submittedName>
        <fullName evidence="2">Uncharacterized protein</fullName>
    </submittedName>
</protein>
<evidence type="ECO:0000313" key="3">
    <source>
        <dbReference type="Proteomes" id="UP000499080"/>
    </source>
</evidence>